<evidence type="ECO:0000256" key="3">
    <source>
        <dbReference type="ARBA" id="ARBA00022448"/>
    </source>
</evidence>
<dbReference type="PANTHER" id="PTHR10778:SF10">
    <property type="entry name" value="SOLUTE CARRIER FAMILY 35 MEMBER B1"/>
    <property type="match status" value="1"/>
</dbReference>
<feature type="transmembrane region" description="Helical" evidence="10">
    <location>
        <begin position="266"/>
        <end position="286"/>
    </location>
</feature>
<dbReference type="EMBL" id="KE651167">
    <property type="protein sequence ID" value="EEB08987.1"/>
    <property type="molecule type" value="Genomic_DNA"/>
</dbReference>
<accession>B6K633</accession>
<reference evidence="11 13" key="1">
    <citation type="journal article" date="2011" name="Science">
        <title>Comparative functional genomics of the fission yeasts.</title>
        <authorList>
            <person name="Rhind N."/>
            <person name="Chen Z."/>
            <person name="Yassour M."/>
            <person name="Thompson D.A."/>
            <person name="Haas B.J."/>
            <person name="Habib N."/>
            <person name="Wapinski I."/>
            <person name="Roy S."/>
            <person name="Lin M.F."/>
            <person name="Heiman D.I."/>
            <person name="Young S.K."/>
            <person name="Furuya K."/>
            <person name="Guo Y."/>
            <person name="Pidoux A."/>
            <person name="Chen H.M."/>
            <person name="Robbertse B."/>
            <person name="Goldberg J.M."/>
            <person name="Aoki K."/>
            <person name="Bayne E.H."/>
            <person name="Berlin A.M."/>
            <person name="Desjardins C.A."/>
            <person name="Dobbs E."/>
            <person name="Dukaj L."/>
            <person name="Fan L."/>
            <person name="FitzGerald M.G."/>
            <person name="French C."/>
            <person name="Gujja S."/>
            <person name="Hansen K."/>
            <person name="Keifenheim D."/>
            <person name="Levin J.Z."/>
            <person name="Mosher R.A."/>
            <person name="Mueller C.A."/>
            <person name="Pfiffner J."/>
            <person name="Priest M."/>
            <person name="Russ C."/>
            <person name="Smialowska A."/>
            <person name="Swoboda P."/>
            <person name="Sykes S.M."/>
            <person name="Vaughn M."/>
            <person name="Vengrova S."/>
            <person name="Yoder R."/>
            <person name="Zeng Q."/>
            <person name="Allshire R."/>
            <person name="Baulcombe D."/>
            <person name="Birren B.W."/>
            <person name="Brown W."/>
            <person name="Ekwall K."/>
            <person name="Kellis M."/>
            <person name="Leatherwood J."/>
            <person name="Levin H."/>
            <person name="Margalit H."/>
            <person name="Martienssen R."/>
            <person name="Nieduszynski C.A."/>
            <person name="Spatafora J.W."/>
            <person name="Friedman N."/>
            <person name="Dalgaard J.Z."/>
            <person name="Baumann P."/>
            <person name="Niki H."/>
            <person name="Regev A."/>
            <person name="Nusbaum C."/>
        </authorList>
    </citation>
    <scope>NUCLEOTIDE SEQUENCE [LARGE SCALE GENOMIC DNA]</scope>
    <source>
        <strain evidence="13">yFS275 / FY16936</strain>
    </source>
</reference>
<feature type="transmembrane region" description="Helical" evidence="10">
    <location>
        <begin position="168"/>
        <end position="185"/>
    </location>
</feature>
<dbReference type="GO" id="GO:0120112">
    <property type="term" value="P:UDP-glucose transmembrane transport into endoplasmic reticulum"/>
    <property type="evidence" value="ECO:0007669"/>
    <property type="project" value="EnsemblFungi"/>
</dbReference>
<evidence type="ECO:0000313" key="13">
    <source>
        <dbReference type="Proteomes" id="UP000001744"/>
    </source>
</evidence>
<feature type="transmembrane region" description="Helical" evidence="10">
    <location>
        <begin position="78"/>
        <end position="97"/>
    </location>
</feature>
<comment type="similarity">
    <text evidence="2">Belongs to the nucleotide-sugar transporter family. SLC35B subfamily.</text>
</comment>
<sequence>MARGSLGQLLICVLGIYGSFLSWAVLQEQLMTKPYEGERFQAPIVLSLAQAAGAVVCGIVWQLTREKTLPFVVKDAKLVYYFARIAITATLSSYFGYASMAHISYPMVILGKSCKLLPVMALHVVLYKRRFPPHKYLIVSMVTAGVAMFSYFSKSSSSRTASESADSIWGLSLLFMNLLMDGITNTTQDKVFTHYKLSSITMMVAVNVGICLLNGAYLLSPWCHQDPWSFIHAHPSVLYDIGIFGAMGAIGQLFIFYTLEKFGSITLVTITLTRKVFTMLLSVVHFHHKLNPLQWVGVLFVFSGISLEAFMKAQAKKTKLVDKKKE</sequence>
<dbReference type="GO" id="GO:0005789">
    <property type="term" value="C:endoplasmic reticulum membrane"/>
    <property type="evidence" value="ECO:0000318"/>
    <property type="project" value="GO_Central"/>
</dbReference>
<gene>
    <name evidence="12" type="primary">hut1</name>
    <name evidence="11" type="ORF">SJAG_04162</name>
</gene>
<evidence type="ECO:0000313" key="11">
    <source>
        <dbReference type="EMBL" id="EEB08987.1"/>
    </source>
</evidence>
<dbReference type="SUPFAM" id="SSF103481">
    <property type="entry name" value="Multidrug resistance efflux transporter EmrE"/>
    <property type="match status" value="1"/>
</dbReference>
<evidence type="ECO:0000256" key="4">
    <source>
        <dbReference type="ARBA" id="ARBA00022597"/>
    </source>
</evidence>
<dbReference type="InterPro" id="IPR037185">
    <property type="entry name" value="EmrE-like"/>
</dbReference>
<keyword evidence="5 10" id="KW-0812">Transmembrane</keyword>
<keyword evidence="8 10" id="KW-0472">Membrane</keyword>
<keyword evidence="13" id="KW-1185">Reference proteome</keyword>
<evidence type="ECO:0000256" key="6">
    <source>
        <dbReference type="ARBA" id="ARBA00022824"/>
    </source>
</evidence>
<feature type="transmembrane region" description="Helical" evidence="10">
    <location>
        <begin position="136"/>
        <end position="153"/>
    </location>
</feature>
<dbReference type="OMA" id="CGAIGQV"/>
<feature type="transmembrane region" description="Helical" evidence="10">
    <location>
        <begin position="237"/>
        <end position="259"/>
    </location>
</feature>
<evidence type="ECO:0000313" key="12">
    <source>
        <dbReference type="JaponicusDB" id="SJAG_04162"/>
    </source>
</evidence>
<feature type="transmembrane region" description="Helical" evidence="10">
    <location>
        <begin position="103"/>
        <end position="124"/>
    </location>
</feature>
<evidence type="ECO:0000256" key="8">
    <source>
        <dbReference type="ARBA" id="ARBA00023136"/>
    </source>
</evidence>
<dbReference type="GO" id="GO:0000139">
    <property type="term" value="C:Golgi membrane"/>
    <property type="evidence" value="ECO:0000318"/>
    <property type="project" value="GO_Central"/>
</dbReference>
<keyword evidence="6" id="KW-0256">Endoplasmic reticulum</keyword>
<evidence type="ECO:0000256" key="5">
    <source>
        <dbReference type="ARBA" id="ARBA00022692"/>
    </source>
</evidence>
<dbReference type="OrthoDB" id="1601at2759"/>
<organism evidence="11 13">
    <name type="scientific">Schizosaccharomyces japonicus (strain yFS275 / FY16936)</name>
    <name type="common">Fission yeast</name>
    <dbReference type="NCBI Taxonomy" id="402676"/>
    <lineage>
        <taxon>Eukaryota</taxon>
        <taxon>Fungi</taxon>
        <taxon>Dikarya</taxon>
        <taxon>Ascomycota</taxon>
        <taxon>Taphrinomycotina</taxon>
        <taxon>Schizosaccharomycetes</taxon>
        <taxon>Schizosaccharomycetales</taxon>
        <taxon>Schizosaccharomycetaceae</taxon>
        <taxon>Schizosaccharomyces</taxon>
    </lineage>
</organism>
<dbReference type="GO" id="GO:0005460">
    <property type="term" value="F:UDP-glucose transmembrane transporter activity"/>
    <property type="evidence" value="ECO:0000318"/>
    <property type="project" value="GO_Central"/>
</dbReference>
<dbReference type="GO" id="GO:0072334">
    <property type="term" value="P:UDP-galactose transmembrane transport"/>
    <property type="evidence" value="ECO:0000318"/>
    <property type="project" value="GO_Central"/>
</dbReference>
<evidence type="ECO:0000256" key="9">
    <source>
        <dbReference type="ARBA" id="ARBA00041103"/>
    </source>
</evidence>
<evidence type="ECO:0000256" key="7">
    <source>
        <dbReference type="ARBA" id="ARBA00022989"/>
    </source>
</evidence>
<keyword evidence="3" id="KW-0813">Transport</keyword>
<dbReference type="VEuPathDB" id="FungiDB:SJAG_04162"/>
<name>B6K633_SCHJY</name>
<dbReference type="Proteomes" id="UP000001744">
    <property type="component" value="Unassembled WGS sequence"/>
</dbReference>
<feature type="transmembrane region" description="Helical" evidence="10">
    <location>
        <begin position="40"/>
        <end position="63"/>
    </location>
</feature>
<protein>
    <recommendedName>
        <fullName evidence="9">UDP-galactose transporter homolog 1</fullName>
    </recommendedName>
</protein>
<dbReference type="GeneID" id="7049329"/>
<dbReference type="AlphaFoldDB" id="B6K633"/>
<feature type="transmembrane region" description="Helical" evidence="10">
    <location>
        <begin position="292"/>
        <end position="310"/>
    </location>
</feature>
<dbReference type="Pfam" id="PF08449">
    <property type="entry name" value="UAA"/>
    <property type="match status" value="1"/>
</dbReference>
<dbReference type="GO" id="GO:0005459">
    <property type="term" value="F:UDP-galactose transmembrane transporter activity"/>
    <property type="evidence" value="ECO:0000318"/>
    <property type="project" value="GO_Central"/>
</dbReference>
<dbReference type="PANTHER" id="PTHR10778">
    <property type="entry name" value="SOLUTE CARRIER FAMILY 35 MEMBER B"/>
    <property type="match status" value="1"/>
</dbReference>
<evidence type="ECO:0000256" key="1">
    <source>
        <dbReference type="ARBA" id="ARBA00004477"/>
    </source>
</evidence>
<dbReference type="eggNOG" id="KOG1581">
    <property type="taxonomic scope" value="Eukaryota"/>
</dbReference>
<comment type="subcellular location">
    <subcellularLocation>
        <location evidence="1">Endoplasmic reticulum membrane</location>
        <topology evidence="1">Multi-pass membrane protein</topology>
    </subcellularLocation>
</comment>
<feature type="transmembrane region" description="Helical" evidence="10">
    <location>
        <begin position="197"/>
        <end position="217"/>
    </location>
</feature>
<evidence type="ECO:0000256" key="10">
    <source>
        <dbReference type="SAM" id="Phobius"/>
    </source>
</evidence>
<evidence type="ECO:0000256" key="2">
    <source>
        <dbReference type="ARBA" id="ARBA00010694"/>
    </source>
</evidence>
<dbReference type="HOGENOM" id="CLU_036019_0_2_1"/>
<dbReference type="STRING" id="402676.B6K633"/>
<dbReference type="JaponicusDB" id="SJAG_04162">
    <property type="gene designation" value="hut1"/>
</dbReference>
<keyword evidence="7 10" id="KW-1133">Transmembrane helix</keyword>
<proteinExistence type="inferred from homology"/>
<dbReference type="RefSeq" id="XP_002175280.1">
    <property type="nucleotide sequence ID" value="XM_002175244.2"/>
</dbReference>
<keyword evidence="4" id="KW-0762">Sugar transport</keyword>
<dbReference type="InterPro" id="IPR013657">
    <property type="entry name" value="SCL35B1-4/HUT1"/>
</dbReference>